<dbReference type="GO" id="GO:0044322">
    <property type="term" value="C:endoplasmic reticulum quality control compartment"/>
    <property type="evidence" value="ECO:0007669"/>
    <property type="project" value="GOC"/>
</dbReference>
<evidence type="ECO:0000256" key="2">
    <source>
        <dbReference type="SAM" id="MobiDB-lite"/>
    </source>
</evidence>
<dbReference type="GO" id="GO:0004571">
    <property type="term" value="F:mannosyl-oligosaccharide 1,2-alpha-mannosidase activity"/>
    <property type="evidence" value="ECO:0007669"/>
    <property type="project" value="InterPro"/>
</dbReference>
<dbReference type="GO" id="GO:0005509">
    <property type="term" value="F:calcium ion binding"/>
    <property type="evidence" value="ECO:0007669"/>
    <property type="project" value="InterPro"/>
</dbReference>
<dbReference type="InterPro" id="IPR036026">
    <property type="entry name" value="Seven-hairpin_glycosidases"/>
</dbReference>
<dbReference type="SUPFAM" id="SSF48225">
    <property type="entry name" value="Seven-hairpin glycosidases"/>
    <property type="match status" value="1"/>
</dbReference>
<keyword evidence="1" id="KW-0325">Glycoprotein</keyword>
<sequence length="94" mass="10660">MLKSIGEKIMLQISFIGLYLTLQLNIISVYSQGTDEGFINKNVLRLQAKEMFLHGYYAYMKNAYPHDELMPLSCKGRQRGVTPSRGDVDDSLGK</sequence>
<evidence type="ECO:0000256" key="1">
    <source>
        <dbReference type="ARBA" id="ARBA00023180"/>
    </source>
</evidence>
<organism evidence="3 4">
    <name type="scientific">Syphacia muris</name>
    <dbReference type="NCBI Taxonomy" id="451379"/>
    <lineage>
        <taxon>Eukaryota</taxon>
        <taxon>Metazoa</taxon>
        <taxon>Ecdysozoa</taxon>
        <taxon>Nematoda</taxon>
        <taxon>Chromadorea</taxon>
        <taxon>Rhabditida</taxon>
        <taxon>Spirurina</taxon>
        <taxon>Oxyuridomorpha</taxon>
        <taxon>Oxyuroidea</taxon>
        <taxon>Oxyuridae</taxon>
        <taxon>Syphacia</taxon>
    </lineage>
</organism>
<feature type="region of interest" description="Disordered" evidence="2">
    <location>
        <begin position="75"/>
        <end position="94"/>
    </location>
</feature>
<dbReference type="InterPro" id="IPR044674">
    <property type="entry name" value="EDEM1/2/3"/>
</dbReference>
<dbReference type="InterPro" id="IPR012341">
    <property type="entry name" value="6hp_glycosidase-like_sf"/>
</dbReference>
<dbReference type="AlphaFoldDB" id="A0A0N5ACU6"/>
<evidence type="ECO:0000313" key="3">
    <source>
        <dbReference type="Proteomes" id="UP000046393"/>
    </source>
</evidence>
<accession>A0A0N5ACU6</accession>
<evidence type="ECO:0000313" key="4">
    <source>
        <dbReference type="WBParaSite" id="SMUV_0000197601-mRNA-1"/>
    </source>
</evidence>
<dbReference type="GO" id="GO:0016020">
    <property type="term" value="C:membrane"/>
    <property type="evidence" value="ECO:0007669"/>
    <property type="project" value="InterPro"/>
</dbReference>
<dbReference type="PANTHER" id="PTHR45679:SF2">
    <property type="entry name" value="ER DEGRADATION-ENHANCING ALPHA-MANNOSIDASE-LIKE PROTEIN 3"/>
    <property type="match status" value="1"/>
</dbReference>
<dbReference type="GO" id="GO:0005975">
    <property type="term" value="P:carbohydrate metabolic process"/>
    <property type="evidence" value="ECO:0007669"/>
    <property type="project" value="InterPro"/>
</dbReference>
<dbReference type="Gene3D" id="1.50.10.10">
    <property type="match status" value="1"/>
</dbReference>
<name>A0A0N5ACU6_9BILA</name>
<dbReference type="GO" id="GO:1904380">
    <property type="term" value="P:endoplasmic reticulum mannose trimming"/>
    <property type="evidence" value="ECO:0007669"/>
    <property type="project" value="InterPro"/>
</dbReference>
<dbReference type="WBParaSite" id="SMUV_0000197601-mRNA-1">
    <property type="protein sequence ID" value="SMUV_0000197601-mRNA-1"/>
    <property type="gene ID" value="SMUV_0000197601"/>
</dbReference>
<proteinExistence type="predicted"/>
<reference evidence="4" key="1">
    <citation type="submission" date="2017-02" db="UniProtKB">
        <authorList>
            <consortium name="WormBaseParasite"/>
        </authorList>
    </citation>
    <scope>IDENTIFICATION</scope>
</reference>
<dbReference type="STRING" id="451379.A0A0N5ACU6"/>
<keyword evidence="3" id="KW-1185">Reference proteome</keyword>
<dbReference type="PANTHER" id="PTHR45679">
    <property type="entry name" value="ER DEGRADATION-ENHANCING ALPHA-MANNOSIDASE-LIKE PROTEIN 2"/>
    <property type="match status" value="1"/>
</dbReference>
<protein>
    <submittedName>
        <fullName evidence="4">Uncharacterized protein</fullName>
    </submittedName>
</protein>
<dbReference type="Proteomes" id="UP000046393">
    <property type="component" value="Unplaced"/>
</dbReference>